<proteinExistence type="predicted"/>
<dbReference type="OrthoDB" id="3233180at2759"/>
<dbReference type="Proteomes" id="UP000027265">
    <property type="component" value="Unassembled WGS sequence"/>
</dbReference>
<accession>A0A067QC77</accession>
<reference evidence="2" key="1">
    <citation type="journal article" date="2014" name="Proc. Natl. Acad. Sci. U.S.A.">
        <title>Extensive sampling of basidiomycete genomes demonstrates inadequacy of the white-rot/brown-rot paradigm for wood decay fungi.</title>
        <authorList>
            <person name="Riley R."/>
            <person name="Salamov A.A."/>
            <person name="Brown D.W."/>
            <person name="Nagy L.G."/>
            <person name="Floudas D."/>
            <person name="Held B.W."/>
            <person name="Levasseur A."/>
            <person name="Lombard V."/>
            <person name="Morin E."/>
            <person name="Otillar R."/>
            <person name="Lindquist E.A."/>
            <person name="Sun H."/>
            <person name="LaButti K.M."/>
            <person name="Schmutz J."/>
            <person name="Jabbour D."/>
            <person name="Luo H."/>
            <person name="Baker S.E."/>
            <person name="Pisabarro A.G."/>
            <person name="Walton J.D."/>
            <person name="Blanchette R.A."/>
            <person name="Henrissat B."/>
            <person name="Martin F."/>
            <person name="Cullen D."/>
            <person name="Hibbett D.S."/>
            <person name="Grigoriev I.V."/>
        </authorList>
    </citation>
    <scope>NUCLEOTIDE SEQUENCE [LARGE SCALE GENOMIC DNA]</scope>
    <source>
        <strain evidence="2">MUCL 33604</strain>
    </source>
</reference>
<dbReference type="STRING" id="933084.A0A067QC77"/>
<evidence type="ECO:0000313" key="1">
    <source>
        <dbReference type="EMBL" id="KDQ63765.1"/>
    </source>
</evidence>
<dbReference type="EMBL" id="KL197710">
    <property type="protein sequence ID" value="KDQ63765.1"/>
    <property type="molecule type" value="Genomic_DNA"/>
</dbReference>
<protein>
    <submittedName>
        <fullName evidence="1">Uncharacterized protein</fullName>
    </submittedName>
</protein>
<name>A0A067QC77_9AGAM</name>
<dbReference type="AlphaFoldDB" id="A0A067QC77"/>
<dbReference type="InParanoid" id="A0A067QC77"/>
<evidence type="ECO:0000313" key="2">
    <source>
        <dbReference type="Proteomes" id="UP000027265"/>
    </source>
</evidence>
<sequence>MSHSSDTESESEDDSVLSLGTAGVVGFGTGTPERSQQTVSVVGDPRGGVIDAIMTLSSLDLSLLRESESSHESIQRASQVILDHLDVIIGGNTFPDTDTSTLLVTFTEIVNHQFMQLLFEYRRIFRSLAATNLASRGTASSVVVCWVDLIIAKLAEAILLLSGGLEYPDFAAGGLNQRRESNGIRAASQLPGSVTPYGSHTAYLEPFSESWADIIPLIASTLASPAAIRLALYLVFGVYVMGPQLKVISPWSSESCKPCQLMSHLGTRIDMMADSHDHWQSNHSQQEKVCFAMAVVLFSAADLAKNEHNDDSLEPFLPRTLSSVSRLIQIIIPLSDSNSAFELISPVTELDHPQAILVHWGATMAWSWSTWAGWEGRIHNTHSTIHLTATWLFHLHTSGPDSSREKLWRPHLRQALLLDVSAAAKSINTVLQQFVTFLSLKDSTSFLGPGCPLLDVLMKLLWSAVQLAEPEKSTDQSLRLDLCTSLLSLFILLGNASIEIHAEVKDTIIETMTLMEPETISMALEKCKNDMPFHFALKLDGCIKDFTSRLSEHLANGSVSQSILSESRMHLHLLTVIWYSGIKGCLHRQTVTNFLAPLVDWSLCQNIHYSAHREFLASLLTSLAFLESTRAGASVADVSKLWDDDALWRLVLASRKPDLSKASALAHYVSETANLETCDRLCFAEAWDFLRDVLLLILTNHFLGEEELLALTVSPSICRALSVLLANIDAGTGDLFRFT</sequence>
<gene>
    <name evidence="1" type="ORF">JAAARDRAFT_189303</name>
</gene>
<dbReference type="HOGENOM" id="CLU_347186_0_0_1"/>
<organism evidence="1 2">
    <name type="scientific">Jaapia argillacea MUCL 33604</name>
    <dbReference type="NCBI Taxonomy" id="933084"/>
    <lineage>
        <taxon>Eukaryota</taxon>
        <taxon>Fungi</taxon>
        <taxon>Dikarya</taxon>
        <taxon>Basidiomycota</taxon>
        <taxon>Agaricomycotina</taxon>
        <taxon>Agaricomycetes</taxon>
        <taxon>Agaricomycetidae</taxon>
        <taxon>Jaapiales</taxon>
        <taxon>Jaapiaceae</taxon>
        <taxon>Jaapia</taxon>
    </lineage>
</organism>
<keyword evidence="2" id="KW-1185">Reference proteome</keyword>